<keyword evidence="5 11" id="KW-0378">Hydrolase</keyword>
<feature type="binding site" evidence="11">
    <location>
        <position position="537"/>
    </location>
    <ligand>
        <name>Zn(2+)</name>
        <dbReference type="ChEBI" id="CHEBI:29105"/>
        <note>catalytic</note>
    </ligand>
</feature>
<comment type="cofactor">
    <cofactor evidence="11 12">
        <name>Zn(2+)</name>
        <dbReference type="ChEBI" id="CHEBI:29105"/>
    </cofactor>
    <text evidence="11 12">Binds 1 zinc ion per subunit.</text>
</comment>
<protein>
    <recommendedName>
        <fullName evidence="12">Metalloendopeptidase</fullName>
        <ecNumber evidence="12">3.4.24.-</ecNumber>
    </recommendedName>
</protein>
<sequence>MTLFPGILFCFLYALPSSSAMNVTNDTDESALYEEDNPYYRPYIIPKVNESEYEILEGDIVLDREDPEGIHARKGMDFDEVFGSARWTNGTVHYWLPGDLTGRHIQVIRGAIKHWEENTCLHFEVAGPYQLFQYIHFRGDLEGCFSSLGRRLLRQDINLGSGCVSRSTAIHEIGHAIGFFHEQSRSDRDNFIKILWRNLKPRMIPQFRQARDDPRGVVYDYSSIMQYPEWAFQADSEKNTIVTLNPFLQLSLGNQVLSFRDRRLANLMYDCDAKCPNRRTLRCENDGFLFQRYNQTGNCSCVCPPNTSGERCEELLDREYYEYPKCGGNITSEELIQTPNAPKTVFADGGCVFWIQAPEGKLPTVEFRHFKFEDRHNESVYPWRKELKCSREKVEIRTRSLYEGNMYCSDDLHKRNVTSSGRDIIIIASPKYSGIPGGFIAQVHFIDEPEVASLTSRHRRVLKESMRHWEDNTCLKFEPAGFFQMSHYINFRGDRSGCYSMVGRMQSILGQDLNLGRGCVSQGTAIHELGHAIGFFHEQSRSDRDNFIRILWKNVRPNMVNQFTMASDNPKGVPYDYSSVMQYQEWAFQSDAERNTIVTLDPFLQLSLGNSELSFRDRKMANAMYRCEEKCPNRESLTCENEGYLFQRFGENGNCSCVCPPNATGDRCELRLERSYYDYPKCGGNITSEGTIQTPNAPYTTFPDGGCVFWIQAPNGKYPQIEFTDFSFQGRRISPRNPLSGLKCPRERVEIRTSNLFEGRMFCSNDLEKRNITSSTKDMIIIATPKYSGYPGGFRGTIRFVDEPGQGSATDGVSGFLSSIFG</sequence>
<dbReference type="PROSITE" id="PS01180">
    <property type="entry name" value="CUB"/>
    <property type="match status" value="2"/>
</dbReference>
<dbReference type="SUPFAM" id="SSF49854">
    <property type="entry name" value="Spermadhesin, CUB domain"/>
    <property type="match status" value="2"/>
</dbReference>
<proteinExistence type="predicted"/>
<keyword evidence="8" id="KW-1015">Disulfide bond</keyword>
<keyword evidence="7 11" id="KW-0482">Metalloprotease</keyword>
<feature type="chain" id="PRO_5042317204" description="Metalloendopeptidase" evidence="12">
    <location>
        <begin position="21"/>
        <end position="822"/>
    </location>
</feature>
<dbReference type="SUPFAM" id="SSF55486">
    <property type="entry name" value="Metalloproteases ('zincins'), catalytic domain"/>
    <property type="match status" value="2"/>
</dbReference>
<dbReference type="Proteomes" id="UP000694867">
    <property type="component" value="Unplaced"/>
</dbReference>
<evidence type="ECO:0000259" key="14">
    <source>
        <dbReference type="PROSITE" id="PS51864"/>
    </source>
</evidence>
<evidence type="ECO:0000256" key="5">
    <source>
        <dbReference type="ARBA" id="ARBA00022801"/>
    </source>
</evidence>
<dbReference type="PROSITE" id="PS51864">
    <property type="entry name" value="ASTACIN"/>
    <property type="match status" value="2"/>
</dbReference>
<evidence type="ECO:0000313" key="15">
    <source>
        <dbReference type="Proteomes" id="UP000694867"/>
    </source>
</evidence>
<feature type="active site" evidence="11">
    <location>
        <position position="172"/>
    </location>
</feature>
<keyword evidence="12" id="KW-0732">Signal</keyword>
<evidence type="ECO:0000256" key="9">
    <source>
        <dbReference type="ARBA" id="ARBA00025529"/>
    </source>
</evidence>
<dbReference type="SMART" id="SM00042">
    <property type="entry name" value="CUB"/>
    <property type="match status" value="2"/>
</dbReference>
<comment type="caution">
    <text evidence="10">Lacks conserved residue(s) required for the propagation of feature annotation.</text>
</comment>
<feature type="binding site" evidence="11">
    <location>
        <position position="181"/>
    </location>
    <ligand>
        <name>Zn(2+)</name>
        <dbReference type="ChEBI" id="CHEBI:29105"/>
        <note>catalytic</note>
    </ligand>
</feature>
<comment type="function">
    <text evidence="9">Zinc metalloprotease. Provoques deadhesion of endothelial cells from cell cultures, and also degradation of fibronectin, fibrinogen and gelatin in vitro. Its role in the venom is not fully understood but it might act as a spreading factor that facilitates diffusion of other venom toxins. Alternatively, it might be involved in the proteolytic processing of other venom toxins or it might play a role in extra-oral digestion of prey.</text>
</comment>
<keyword evidence="2" id="KW-0245">EGF-like domain</keyword>
<dbReference type="CDD" id="cd00041">
    <property type="entry name" value="CUB"/>
    <property type="match status" value="2"/>
</dbReference>
<dbReference type="GeneID" id="100898651"/>
<dbReference type="EC" id="3.4.24.-" evidence="12"/>
<evidence type="ECO:0000256" key="12">
    <source>
        <dbReference type="RuleBase" id="RU361183"/>
    </source>
</evidence>
<feature type="binding site" evidence="11">
    <location>
        <position position="527"/>
    </location>
    <ligand>
        <name>Zn(2+)</name>
        <dbReference type="ChEBI" id="CHEBI:29105"/>
        <note>catalytic</note>
    </ligand>
</feature>
<feature type="signal peptide" evidence="12">
    <location>
        <begin position="1"/>
        <end position="20"/>
    </location>
</feature>
<evidence type="ECO:0000256" key="3">
    <source>
        <dbReference type="ARBA" id="ARBA00022670"/>
    </source>
</evidence>
<dbReference type="PANTHER" id="PTHR10127">
    <property type="entry name" value="DISCOIDIN, CUB, EGF, LAMININ , AND ZINC METALLOPROTEASE DOMAIN CONTAINING"/>
    <property type="match status" value="1"/>
</dbReference>
<reference evidence="16" key="1">
    <citation type="submission" date="2025-08" db="UniProtKB">
        <authorList>
            <consortium name="RefSeq"/>
        </authorList>
    </citation>
    <scope>IDENTIFICATION</scope>
</reference>
<dbReference type="InterPro" id="IPR034035">
    <property type="entry name" value="Astacin-like_dom"/>
</dbReference>
<evidence type="ECO:0000256" key="2">
    <source>
        <dbReference type="ARBA" id="ARBA00022536"/>
    </source>
</evidence>
<evidence type="ECO:0000256" key="6">
    <source>
        <dbReference type="ARBA" id="ARBA00022833"/>
    </source>
</evidence>
<dbReference type="SMART" id="SM00235">
    <property type="entry name" value="ZnMc"/>
    <property type="match status" value="2"/>
</dbReference>
<dbReference type="GO" id="GO:0006508">
    <property type="term" value="P:proteolysis"/>
    <property type="evidence" value="ECO:0007669"/>
    <property type="project" value="UniProtKB-KW"/>
</dbReference>
<evidence type="ECO:0000313" key="16">
    <source>
        <dbReference type="RefSeq" id="XP_003745942.2"/>
    </source>
</evidence>
<keyword evidence="6 11" id="KW-0862">Zinc</keyword>
<feature type="domain" description="CUB" evidence="13">
    <location>
        <begin position="668"/>
        <end position="801"/>
    </location>
</feature>
<evidence type="ECO:0000256" key="11">
    <source>
        <dbReference type="PROSITE-ProRule" id="PRU01211"/>
    </source>
</evidence>
<feature type="domain" description="Peptidase M12A" evidence="14">
    <location>
        <begin position="416"/>
        <end position="628"/>
    </location>
</feature>
<evidence type="ECO:0000259" key="13">
    <source>
        <dbReference type="PROSITE" id="PS01180"/>
    </source>
</evidence>
<dbReference type="Gene3D" id="2.60.120.290">
    <property type="entry name" value="Spermadhesin, CUB domain"/>
    <property type="match status" value="2"/>
</dbReference>
<dbReference type="Pfam" id="PF01400">
    <property type="entry name" value="Astacin"/>
    <property type="match status" value="2"/>
</dbReference>
<name>A0AAJ6VYU0_9ACAR</name>
<evidence type="ECO:0000256" key="10">
    <source>
        <dbReference type="PROSITE-ProRule" id="PRU00059"/>
    </source>
</evidence>
<dbReference type="GO" id="GO:0004222">
    <property type="term" value="F:metalloendopeptidase activity"/>
    <property type="evidence" value="ECO:0007669"/>
    <property type="project" value="UniProtKB-UniRule"/>
</dbReference>
<keyword evidence="15" id="KW-1185">Reference proteome</keyword>
<evidence type="ECO:0000256" key="1">
    <source>
        <dbReference type="ARBA" id="ARBA00011245"/>
    </source>
</evidence>
<feature type="domain" description="CUB" evidence="13">
    <location>
        <begin position="312"/>
        <end position="446"/>
    </location>
</feature>
<evidence type="ECO:0000256" key="7">
    <source>
        <dbReference type="ARBA" id="ARBA00023049"/>
    </source>
</evidence>
<evidence type="ECO:0000256" key="8">
    <source>
        <dbReference type="ARBA" id="ARBA00023157"/>
    </source>
</evidence>
<feature type="active site" evidence="11">
    <location>
        <position position="528"/>
    </location>
</feature>
<dbReference type="PRINTS" id="PR00480">
    <property type="entry name" value="ASTACIN"/>
</dbReference>
<keyword evidence="3 11" id="KW-0645">Protease</keyword>
<dbReference type="InterPro" id="IPR035914">
    <property type="entry name" value="Sperma_CUB_dom_sf"/>
</dbReference>
<dbReference type="AlphaFoldDB" id="A0AAJ6VYU0"/>
<dbReference type="InterPro" id="IPR024079">
    <property type="entry name" value="MetalloPept_cat_dom_sf"/>
</dbReference>
<organism evidence="15 16">
    <name type="scientific">Galendromus occidentalis</name>
    <name type="common">western predatory mite</name>
    <dbReference type="NCBI Taxonomy" id="34638"/>
    <lineage>
        <taxon>Eukaryota</taxon>
        <taxon>Metazoa</taxon>
        <taxon>Ecdysozoa</taxon>
        <taxon>Arthropoda</taxon>
        <taxon>Chelicerata</taxon>
        <taxon>Arachnida</taxon>
        <taxon>Acari</taxon>
        <taxon>Parasitiformes</taxon>
        <taxon>Mesostigmata</taxon>
        <taxon>Gamasina</taxon>
        <taxon>Phytoseioidea</taxon>
        <taxon>Phytoseiidae</taxon>
        <taxon>Typhlodrominae</taxon>
        <taxon>Galendromus</taxon>
    </lineage>
</organism>
<comment type="subunit">
    <text evidence="1">Monomer.</text>
</comment>
<evidence type="ECO:0000256" key="4">
    <source>
        <dbReference type="ARBA" id="ARBA00022723"/>
    </source>
</evidence>
<dbReference type="RefSeq" id="XP_003745942.2">
    <property type="nucleotide sequence ID" value="XM_003745894.2"/>
</dbReference>
<dbReference type="KEGG" id="goe:100898651"/>
<dbReference type="CDD" id="cd04280">
    <property type="entry name" value="ZnMc_astacin_like"/>
    <property type="match status" value="2"/>
</dbReference>
<feature type="binding site" evidence="11">
    <location>
        <position position="175"/>
    </location>
    <ligand>
        <name>Zn(2+)</name>
        <dbReference type="ChEBI" id="CHEBI:29105"/>
        <note>catalytic</note>
    </ligand>
</feature>
<keyword evidence="4 11" id="KW-0479">Metal-binding</keyword>
<feature type="domain" description="Peptidase M12A" evidence="14">
    <location>
        <begin position="80"/>
        <end position="272"/>
    </location>
</feature>
<dbReference type="InterPro" id="IPR006026">
    <property type="entry name" value="Peptidase_Metallo"/>
</dbReference>
<feature type="binding site" evidence="11">
    <location>
        <position position="531"/>
    </location>
    <ligand>
        <name>Zn(2+)</name>
        <dbReference type="ChEBI" id="CHEBI:29105"/>
        <note>catalytic</note>
    </ligand>
</feature>
<dbReference type="GO" id="GO:0008270">
    <property type="term" value="F:zinc ion binding"/>
    <property type="evidence" value="ECO:0007669"/>
    <property type="project" value="UniProtKB-UniRule"/>
</dbReference>
<feature type="binding site" evidence="11">
    <location>
        <position position="171"/>
    </location>
    <ligand>
        <name>Zn(2+)</name>
        <dbReference type="ChEBI" id="CHEBI:29105"/>
        <note>catalytic</note>
    </ligand>
</feature>
<gene>
    <name evidence="16" type="primary">LOC100898651</name>
</gene>
<dbReference type="Gene3D" id="3.40.390.10">
    <property type="entry name" value="Collagenase (Catalytic Domain)"/>
    <property type="match status" value="2"/>
</dbReference>
<dbReference type="PANTHER" id="PTHR10127:SF780">
    <property type="entry name" value="METALLOENDOPEPTIDASE"/>
    <property type="match status" value="1"/>
</dbReference>
<accession>A0AAJ6VYU0</accession>
<dbReference type="InterPro" id="IPR001506">
    <property type="entry name" value="Peptidase_M12A"/>
</dbReference>
<dbReference type="InterPro" id="IPR000859">
    <property type="entry name" value="CUB_dom"/>
</dbReference>